<dbReference type="EMBL" id="KV419465">
    <property type="protein sequence ID" value="KZS86842.1"/>
    <property type="molecule type" value="Genomic_DNA"/>
</dbReference>
<sequence>MPENLDEDVRSITTAIFDLQFPAEIWRIILREACEPLTEEEMLISVERRPREGDEPIREPNYRFILSSALTCRTFAALALPFLYHFIRIPPSSPHRTPELLKLVSTLRLPLPKVFGDEDRTYSDLVRFAHIEEIDAVSKILNSCHNITHLVIGGNDEIQFIPDFGTMLSKLESLVALRMKTCISPSPAENDISTLPRPTLQNLRVLTLSLHVGSHYVLDACSWDIPNLRVVSFGYIYASPNSVTGEEFLQIHGSNIQSLGFEGSHCTVPKAPLLEVLCPHLTHLQVETPSRLLGANGTDGAEAATTCTHRGIRTVTFSDMTWESITDEHRGFDENDITVLQNLCAHYLPSLKEVRCLWIPASSIRRRARSRQYREQLHFRIWFRDLLWEWERRKIRFVRSDTDKVISLDDSEMDSRSWFSADELCTRTDAI</sequence>
<keyword evidence="2" id="KW-1185">Reference proteome</keyword>
<dbReference type="Gene3D" id="3.80.10.10">
    <property type="entry name" value="Ribonuclease Inhibitor"/>
    <property type="match status" value="1"/>
</dbReference>
<protein>
    <recommendedName>
        <fullName evidence="3">F-box domain-containing protein</fullName>
    </recommendedName>
</protein>
<proteinExistence type="predicted"/>
<dbReference type="SUPFAM" id="SSF52047">
    <property type="entry name" value="RNI-like"/>
    <property type="match status" value="1"/>
</dbReference>
<dbReference type="InterPro" id="IPR032675">
    <property type="entry name" value="LRR_dom_sf"/>
</dbReference>
<organism evidence="1 2">
    <name type="scientific">Sistotremastrum niveocremeum HHB9708</name>
    <dbReference type="NCBI Taxonomy" id="1314777"/>
    <lineage>
        <taxon>Eukaryota</taxon>
        <taxon>Fungi</taxon>
        <taxon>Dikarya</taxon>
        <taxon>Basidiomycota</taxon>
        <taxon>Agaricomycotina</taxon>
        <taxon>Agaricomycetes</taxon>
        <taxon>Sistotremastrales</taxon>
        <taxon>Sistotremastraceae</taxon>
        <taxon>Sertulicium</taxon>
        <taxon>Sertulicium niveocremeum</taxon>
    </lineage>
</organism>
<dbReference type="AlphaFoldDB" id="A0A164MM52"/>
<accession>A0A164MM52</accession>
<evidence type="ECO:0000313" key="1">
    <source>
        <dbReference type="EMBL" id="KZS86842.1"/>
    </source>
</evidence>
<dbReference type="Proteomes" id="UP000076722">
    <property type="component" value="Unassembled WGS sequence"/>
</dbReference>
<name>A0A164MM52_9AGAM</name>
<gene>
    <name evidence="1" type="ORF">SISNIDRAFT_491578</name>
</gene>
<evidence type="ECO:0000313" key="2">
    <source>
        <dbReference type="Proteomes" id="UP000076722"/>
    </source>
</evidence>
<evidence type="ECO:0008006" key="3">
    <source>
        <dbReference type="Google" id="ProtNLM"/>
    </source>
</evidence>
<reference evidence="1 2" key="1">
    <citation type="journal article" date="2016" name="Mol. Biol. Evol.">
        <title>Comparative Genomics of Early-Diverging Mushroom-Forming Fungi Provides Insights into the Origins of Lignocellulose Decay Capabilities.</title>
        <authorList>
            <person name="Nagy L.G."/>
            <person name="Riley R."/>
            <person name="Tritt A."/>
            <person name="Adam C."/>
            <person name="Daum C."/>
            <person name="Floudas D."/>
            <person name="Sun H."/>
            <person name="Yadav J.S."/>
            <person name="Pangilinan J."/>
            <person name="Larsson K.H."/>
            <person name="Matsuura K."/>
            <person name="Barry K."/>
            <person name="Labutti K."/>
            <person name="Kuo R."/>
            <person name="Ohm R.A."/>
            <person name="Bhattacharya S.S."/>
            <person name="Shirouzu T."/>
            <person name="Yoshinaga Y."/>
            <person name="Martin F.M."/>
            <person name="Grigoriev I.V."/>
            <person name="Hibbett D.S."/>
        </authorList>
    </citation>
    <scope>NUCLEOTIDE SEQUENCE [LARGE SCALE GENOMIC DNA]</scope>
    <source>
        <strain evidence="1 2">HHB9708</strain>
    </source>
</reference>
<dbReference type="OrthoDB" id="3232644at2759"/>